<keyword evidence="2" id="KW-1185">Reference proteome</keyword>
<organism evidence="1 2">
    <name type="scientific">Coemansia aciculifera</name>
    <dbReference type="NCBI Taxonomy" id="417176"/>
    <lineage>
        <taxon>Eukaryota</taxon>
        <taxon>Fungi</taxon>
        <taxon>Fungi incertae sedis</taxon>
        <taxon>Zoopagomycota</taxon>
        <taxon>Kickxellomycotina</taxon>
        <taxon>Kickxellomycetes</taxon>
        <taxon>Kickxellales</taxon>
        <taxon>Kickxellaceae</taxon>
        <taxon>Coemansia</taxon>
    </lineage>
</organism>
<gene>
    <name evidence="1" type="primary">POL2_1</name>
    <name evidence="1" type="ORF">IWW38_005566</name>
</gene>
<dbReference type="EMBL" id="JANBVB010002673">
    <property type="protein sequence ID" value="KAJ2883252.1"/>
    <property type="molecule type" value="Genomic_DNA"/>
</dbReference>
<keyword evidence="1" id="KW-0548">Nucleotidyltransferase</keyword>
<keyword evidence="1" id="KW-0808">Transferase</keyword>
<dbReference type="EC" id="2.7.7.7" evidence="1"/>
<evidence type="ECO:0000313" key="1">
    <source>
        <dbReference type="EMBL" id="KAJ2883252.1"/>
    </source>
</evidence>
<name>A0ACC1LVR1_9FUNG</name>
<dbReference type="Proteomes" id="UP001139981">
    <property type="component" value="Unassembled WGS sequence"/>
</dbReference>
<proteinExistence type="predicted"/>
<reference evidence="1" key="1">
    <citation type="submission" date="2022-07" db="EMBL/GenBank/DDBJ databases">
        <title>Phylogenomic reconstructions and comparative analyses of Kickxellomycotina fungi.</title>
        <authorList>
            <person name="Reynolds N.K."/>
            <person name="Stajich J.E."/>
            <person name="Barry K."/>
            <person name="Grigoriev I.V."/>
            <person name="Crous P."/>
            <person name="Smith M.E."/>
        </authorList>
    </citation>
    <scope>NUCLEOTIDE SEQUENCE</scope>
    <source>
        <strain evidence="1">CBS 190363</strain>
    </source>
</reference>
<protein>
    <submittedName>
        <fullName evidence="1">DNA polymerase epsilon catalytic subunit</fullName>
        <ecNumber evidence="1">2.7.7.7</ecNumber>
    </submittedName>
</protein>
<sequence>AIFSADPATKRQFLRRWLRESTLEADVDIRDILDWDYYLERFGSVIQKLITIPAAMQGVSNPVPRIRHPDWLSKRVSAALNKHKQRHITDVFKKVSKEDYLLKAAAQDAADDSVDMEDFGSSIGSAMARPKTGVARRTKAVAEKAESVESLGLRLAQLGVAPSPSDGYAAWLQHSKQVWALKRRLRELRAKSASDNDVVSSHPDGASASASAAAASGIGQFFSRSQQQSLARGVWHVLQWEETDTPGELKAWVLVGGQAHSVCVSVPRTLYVTSAVVRQEMAGSRFFSEARGMVLPRSSSSSNGNMHLYKCVMAEAEYAEFRSSWSAFFAHPGIGGVYETEVTCLDRALIDLGATVWMTAAARRVGRGDVVALGDLDTRRSALTQPPGVGGGWSARDASYALLYHGGSADGRHHFYALVMPYAGRGHVWVVNTAQ</sequence>
<feature type="non-terminal residue" evidence="1">
    <location>
        <position position="435"/>
    </location>
</feature>
<feature type="non-terminal residue" evidence="1">
    <location>
        <position position="1"/>
    </location>
</feature>
<accession>A0ACC1LVR1</accession>
<evidence type="ECO:0000313" key="2">
    <source>
        <dbReference type="Proteomes" id="UP001139981"/>
    </source>
</evidence>
<comment type="caution">
    <text evidence="1">The sequence shown here is derived from an EMBL/GenBank/DDBJ whole genome shotgun (WGS) entry which is preliminary data.</text>
</comment>